<dbReference type="Gene3D" id="1.25.40.20">
    <property type="entry name" value="Ankyrin repeat-containing domain"/>
    <property type="match status" value="2"/>
</dbReference>
<dbReference type="PROSITE" id="PS50088">
    <property type="entry name" value="ANK_REPEAT"/>
    <property type="match status" value="2"/>
</dbReference>
<proteinExistence type="predicted"/>
<dbReference type="InterPro" id="IPR002110">
    <property type="entry name" value="Ankyrin_rpt"/>
</dbReference>
<evidence type="ECO:0000256" key="2">
    <source>
        <dbReference type="ARBA" id="ARBA00023043"/>
    </source>
</evidence>
<evidence type="ECO:0000256" key="3">
    <source>
        <dbReference type="PROSITE-ProRule" id="PRU00023"/>
    </source>
</evidence>
<gene>
    <name evidence="5" type="ORF">ACEZDJ_12245</name>
</gene>
<evidence type="ECO:0000313" key="6">
    <source>
        <dbReference type="Proteomes" id="UP001592528"/>
    </source>
</evidence>
<feature type="compositionally biased region" description="Pro residues" evidence="4">
    <location>
        <begin position="1"/>
        <end position="10"/>
    </location>
</feature>
<dbReference type="Proteomes" id="UP001592528">
    <property type="component" value="Unassembled WGS sequence"/>
</dbReference>
<accession>A0ABV6UKR4</accession>
<comment type="caution">
    <text evidence="5">The sequence shown here is derived from an EMBL/GenBank/DDBJ whole genome shotgun (WGS) entry which is preliminary data.</text>
</comment>
<keyword evidence="6" id="KW-1185">Reference proteome</keyword>
<dbReference type="InterPro" id="IPR050745">
    <property type="entry name" value="Multifunctional_regulatory"/>
</dbReference>
<feature type="region of interest" description="Disordered" evidence="4">
    <location>
        <begin position="1"/>
        <end position="21"/>
    </location>
</feature>
<dbReference type="Pfam" id="PF12796">
    <property type="entry name" value="Ank_2"/>
    <property type="match status" value="1"/>
</dbReference>
<keyword evidence="1" id="KW-0677">Repeat</keyword>
<dbReference type="SMART" id="SM00248">
    <property type="entry name" value="ANK"/>
    <property type="match status" value="5"/>
</dbReference>
<feature type="repeat" description="ANK" evidence="3">
    <location>
        <begin position="470"/>
        <end position="502"/>
    </location>
</feature>
<organism evidence="5 6">
    <name type="scientific">Streptacidiphilus cavernicola</name>
    <dbReference type="NCBI Taxonomy" id="3342716"/>
    <lineage>
        <taxon>Bacteria</taxon>
        <taxon>Bacillati</taxon>
        <taxon>Actinomycetota</taxon>
        <taxon>Actinomycetes</taxon>
        <taxon>Kitasatosporales</taxon>
        <taxon>Streptomycetaceae</taxon>
        <taxon>Streptacidiphilus</taxon>
    </lineage>
</organism>
<sequence length="555" mass="58782">MPTDPSPADPAPAAGRAPGRRVLPEDADLDHLRGQCRALQRAVRGGDPDAARRVAVHGFAADQGFLLSSAQLVVAREYGFAGWPRLKHHLQTIARYRWDPSEPDAVGQDAESRADRFCRLACLGYTPADGPDRWSRAADLLALHPDLVDLSIWAAGAAADLAALLRHLAADPAGPWAAATRRGGPYRWTPLFYLVYSRLGVAARGGAGSAGTHGTVGGDAPVAARLLLDAGADPHEGYLWHGLPTPFTLLTGAFGEGEQGPLRQPRHPDSLALARQFLEAGADPSDGQALYNRMFGTDDDHLRLLFDHGLGQGDGGPWRARLGEALDTPQQLLRGQLGWAVDHRQSERVRLLVEHGVDVRAPFADGRTPAARALRNGDQELVDYLVAHGAETPPADPVDALLGAALAGDEPAVARLLAAHPGVAAEARAARPSAMVWAAANGRPGALRLLAGLGFDVNALGRGDIPSDQPWETALHQAAAADDVPAIRLLLELGADPPSATGASTPLPWTGPTTSAGRRRPGSWRTEAGPTATTRTGLRSRRPGCRRPARRYRRG</sequence>
<feature type="compositionally biased region" description="Low complexity" evidence="4">
    <location>
        <begin position="11"/>
        <end position="21"/>
    </location>
</feature>
<keyword evidence="2 3" id="KW-0040">ANK repeat</keyword>
<protein>
    <submittedName>
        <fullName evidence="5">Ankyrin repeat domain-containing protein</fullName>
    </submittedName>
</protein>
<dbReference type="PANTHER" id="PTHR24189">
    <property type="entry name" value="MYOTROPHIN"/>
    <property type="match status" value="1"/>
</dbReference>
<dbReference type="InterPro" id="IPR036770">
    <property type="entry name" value="Ankyrin_rpt-contain_sf"/>
</dbReference>
<feature type="repeat" description="ANK" evidence="3">
    <location>
        <begin position="365"/>
        <end position="397"/>
    </location>
</feature>
<dbReference type="EMBL" id="JBHEZZ010000005">
    <property type="protein sequence ID" value="MFC1402057.1"/>
    <property type="molecule type" value="Genomic_DNA"/>
</dbReference>
<dbReference type="RefSeq" id="WP_051725163.1">
    <property type="nucleotide sequence ID" value="NZ_JBHEZZ010000005.1"/>
</dbReference>
<reference evidence="5 6" key="1">
    <citation type="submission" date="2024-09" db="EMBL/GenBank/DDBJ databases">
        <authorList>
            <person name="Lee S.D."/>
        </authorList>
    </citation>
    <scope>NUCLEOTIDE SEQUENCE [LARGE SCALE GENOMIC DNA]</scope>
    <source>
        <strain evidence="5 6">N1-5</strain>
    </source>
</reference>
<dbReference type="PANTHER" id="PTHR24189:SF71">
    <property type="entry name" value="ANKYRIN REPEAT DOMAIN 39"/>
    <property type="match status" value="1"/>
</dbReference>
<feature type="compositionally biased region" description="Basic residues" evidence="4">
    <location>
        <begin position="538"/>
        <end position="555"/>
    </location>
</feature>
<evidence type="ECO:0000313" key="5">
    <source>
        <dbReference type="EMBL" id="MFC1402057.1"/>
    </source>
</evidence>
<dbReference type="SUPFAM" id="SSF48403">
    <property type="entry name" value="Ankyrin repeat"/>
    <property type="match status" value="1"/>
</dbReference>
<feature type="region of interest" description="Disordered" evidence="4">
    <location>
        <begin position="497"/>
        <end position="555"/>
    </location>
</feature>
<name>A0ABV6UKR4_9ACTN</name>
<evidence type="ECO:0000256" key="4">
    <source>
        <dbReference type="SAM" id="MobiDB-lite"/>
    </source>
</evidence>
<dbReference type="Pfam" id="PF00023">
    <property type="entry name" value="Ank"/>
    <property type="match status" value="1"/>
</dbReference>
<dbReference type="PROSITE" id="PS50297">
    <property type="entry name" value="ANK_REP_REGION"/>
    <property type="match status" value="2"/>
</dbReference>
<evidence type="ECO:0000256" key="1">
    <source>
        <dbReference type="ARBA" id="ARBA00022737"/>
    </source>
</evidence>